<accession>A0A1X7SDV9</accession>
<dbReference type="InParanoid" id="A0A1X7SDV9"/>
<dbReference type="EnsemblMetazoa" id="Aqu2.1.00246_001">
    <property type="protein sequence ID" value="Aqu2.1.00246_001"/>
    <property type="gene ID" value="Aqu2.1.00246"/>
</dbReference>
<proteinExistence type="predicted"/>
<organism evidence="1">
    <name type="scientific">Amphimedon queenslandica</name>
    <name type="common">Sponge</name>
    <dbReference type="NCBI Taxonomy" id="400682"/>
    <lineage>
        <taxon>Eukaryota</taxon>
        <taxon>Metazoa</taxon>
        <taxon>Porifera</taxon>
        <taxon>Demospongiae</taxon>
        <taxon>Heteroscleromorpha</taxon>
        <taxon>Haplosclerida</taxon>
        <taxon>Niphatidae</taxon>
        <taxon>Amphimedon</taxon>
    </lineage>
</organism>
<sequence length="240" mass="27573">MLVDLDHQFTSIIAKLKSRLHMLIESQKLTLQSITSCTEQIFNIEVKRSSLNGIFTSITPYYDFLNCTLIKKLVQRLIPKDDKLCDELRQYVESVEKLSSSSQLKHLRSPIPPSPLFTRTNEQIVIKFHKRWEMITMSRFDDALKHYFEECHADCYKKFDSTISITLSIAKSQASHFAKAVEDKKEALARIGILEVSIGKKEIYIRREKDDNFNASLCQSVKAGDSFEVSMLLQLGADSK</sequence>
<protein>
    <submittedName>
        <fullName evidence="1">Uncharacterized protein</fullName>
    </submittedName>
</protein>
<reference evidence="1" key="1">
    <citation type="submission" date="2017-05" db="UniProtKB">
        <authorList>
            <consortium name="EnsemblMetazoa"/>
        </authorList>
    </citation>
    <scope>IDENTIFICATION</scope>
</reference>
<name>A0A1X7SDV9_AMPQE</name>
<evidence type="ECO:0000313" key="1">
    <source>
        <dbReference type="EnsemblMetazoa" id="Aqu2.1.00246_001"/>
    </source>
</evidence>
<dbReference type="AlphaFoldDB" id="A0A1X7SDV9"/>
<dbReference type="OrthoDB" id="10038298at2759"/>